<evidence type="ECO:0000256" key="5">
    <source>
        <dbReference type="SAM" id="Coils"/>
    </source>
</evidence>
<sequence length="380" mass="43022">MYKTLLFLGLSLCLPFIGEAQEGFTISGKISGLDDAAIVYLALVQDGKYENVDSTEAKSGNFQLRGKVSEPQNAVLYLRRLSGTEKKRDQLSFFIENTAININGVDSLVHAEVSGSVSDQQMRQLDAEIRPLTKQITQLQDEYANRPKEELFVDGEPTEELVKARETMQRLVGEIKTINRNFVEDNVDSYYALNVYYFNVLGNKFDPEEIEPLFLRFPEHLRNSELGKKTWDKIQTGKRMTTGSVAVDFTQNDLNDQPFTLSSLRGKYVLVDFWASWCVPCRQENPNLVKAYEALKDKNFEIVGVSLDQNKSAWENAVKTDNLPWIHVSDLQGWKNEVSTLYGIASVPQNFLINPEGIIIGTNVRGEKLTETLTTLIDKK</sequence>
<keyword evidence="2" id="KW-0201">Cytochrome c-type biogenesis</keyword>
<evidence type="ECO:0000313" key="9">
    <source>
        <dbReference type="Proteomes" id="UP000322362"/>
    </source>
</evidence>
<dbReference type="InterPro" id="IPR017937">
    <property type="entry name" value="Thioredoxin_CS"/>
</dbReference>
<dbReference type="InterPro" id="IPR013766">
    <property type="entry name" value="Thioredoxin_domain"/>
</dbReference>
<dbReference type="InterPro" id="IPR000866">
    <property type="entry name" value="AhpC/TSA"/>
</dbReference>
<reference evidence="8 9" key="1">
    <citation type="submission" date="2019-08" db="EMBL/GenBank/DDBJ databases">
        <title>Phlebobacter frassis gen. nov. sp. nov., a new member of family Sphingobacteriaceae isolated from sand fly rearing media.</title>
        <authorList>
            <person name="Kakumanu M.L."/>
            <person name="Marayati B.F."/>
            <person name="Wada-Katsumata A."/>
            <person name="Wasserberg G."/>
            <person name="Schal C."/>
            <person name="Apperson C.S."/>
            <person name="Ponnusamy L."/>
        </authorList>
    </citation>
    <scope>NUCLEOTIDE SEQUENCE [LARGE SCALE GENOMIC DNA]</scope>
    <source>
        <strain evidence="8 9">SSI9</strain>
    </source>
</reference>
<protein>
    <submittedName>
        <fullName evidence="8">AhpC/TSA family protein</fullName>
    </submittedName>
</protein>
<evidence type="ECO:0000256" key="4">
    <source>
        <dbReference type="ARBA" id="ARBA00023284"/>
    </source>
</evidence>
<dbReference type="SUPFAM" id="SSF52833">
    <property type="entry name" value="Thioredoxin-like"/>
    <property type="match status" value="1"/>
</dbReference>
<dbReference type="Pfam" id="PF00578">
    <property type="entry name" value="AhpC-TSA"/>
    <property type="match status" value="1"/>
</dbReference>
<evidence type="ECO:0000256" key="3">
    <source>
        <dbReference type="ARBA" id="ARBA00023157"/>
    </source>
</evidence>
<evidence type="ECO:0000313" key="8">
    <source>
        <dbReference type="EMBL" id="TYR31786.1"/>
    </source>
</evidence>
<dbReference type="EMBL" id="VTAV01000022">
    <property type="protein sequence ID" value="TYR31786.1"/>
    <property type="molecule type" value="Genomic_DNA"/>
</dbReference>
<keyword evidence="3" id="KW-1015">Disulfide bond</keyword>
<dbReference type="Proteomes" id="UP000322362">
    <property type="component" value="Unassembled WGS sequence"/>
</dbReference>
<dbReference type="InterPro" id="IPR050553">
    <property type="entry name" value="Thioredoxin_ResA/DsbE_sf"/>
</dbReference>
<accession>A0A5D4GSP2</accession>
<dbReference type="Gene3D" id="3.40.30.10">
    <property type="entry name" value="Glutaredoxin"/>
    <property type="match status" value="1"/>
</dbReference>
<comment type="subcellular location">
    <subcellularLocation>
        <location evidence="1">Cell envelope</location>
    </subcellularLocation>
</comment>
<feature type="coiled-coil region" evidence="5">
    <location>
        <begin position="122"/>
        <end position="181"/>
    </location>
</feature>
<dbReference type="CDD" id="cd02966">
    <property type="entry name" value="TlpA_like_family"/>
    <property type="match status" value="1"/>
</dbReference>
<dbReference type="PROSITE" id="PS00194">
    <property type="entry name" value="THIOREDOXIN_1"/>
    <property type="match status" value="1"/>
</dbReference>
<dbReference type="PANTHER" id="PTHR42852">
    <property type="entry name" value="THIOL:DISULFIDE INTERCHANGE PROTEIN DSBE"/>
    <property type="match status" value="1"/>
</dbReference>
<comment type="caution">
    <text evidence="8">The sequence shown here is derived from an EMBL/GenBank/DDBJ whole genome shotgun (WGS) entry which is preliminary data.</text>
</comment>
<evidence type="ECO:0000259" key="7">
    <source>
        <dbReference type="PROSITE" id="PS51352"/>
    </source>
</evidence>
<dbReference type="Pfam" id="PF14289">
    <property type="entry name" value="DUF4369"/>
    <property type="match status" value="1"/>
</dbReference>
<dbReference type="InterPro" id="IPR025380">
    <property type="entry name" value="DUF4369"/>
</dbReference>
<feature type="chain" id="PRO_5023073976" evidence="6">
    <location>
        <begin position="21"/>
        <end position="380"/>
    </location>
</feature>
<dbReference type="GO" id="GO:0017004">
    <property type="term" value="P:cytochrome complex assembly"/>
    <property type="evidence" value="ECO:0007669"/>
    <property type="project" value="UniProtKB-KW"/>
</dbReference>
<keyword evidence="9" id="KW-1185">Reference proteome</keyword>
<keyword evidence="5" id="KW-0175">Coiled coil</keyword>
<dbReference type="AlphaFoldDB" id="A0A5D4GSP2"/>
<keyword evidence="4" id="KW-0676">Redox-active center</keyword>
<evidence type="ECO:0000256" key="6">
    <source>
        <dbReference type="SAM" id="SignalP"/>
    </source>
</evidence>
<name>A0A5D4GSP2_9SPHI</name>
<proteinExistence type="predicted"/>
<keyword evidence="6" id="KW-0732">Signal</keyword>
<dbReference type="PANTHER" id="PTHR42852:SF6">
    <property type="entry name" value="THIOL:DISULFIDE INTERCHANGE PROTEIN DSBE"/>
    <property type="match status" value="1"/>
</dbReference>
<dbReference type="InterPro" id="IPR036249">
    <property type="entry name" value="Thioredoxin-like_sf"/>
</dbReference>
<feature type="signal peptide" evidence="6">
    <location>
        <begin position="1"/>
        <end position="20"/>
    </location>
</feature>
<dbReference type="PROSITE" id="PS51352">
    <property type="entry name" value="THIOREDOXIN_2"/>
    <property type="match status" value="1"/>
</dbReference>
<evidence type="ECO:0000256" key="1">
    <source>
        <dbReference type="ARBA" id="ARBA00004196"/>
    </source>
</evidence>
<gene>
    <name evidence="8" type="ORF">FXV77_20350</name>
</gene>
<organism evidence="8 9">
    <name type="scientific">Sphingobacterium phlebotomi</name>
    <dbReference type="NCBI Taxonomy" id="2605433"/>
    <lineage>
        <taxon>Bacteria</taxon>
        <taxon>Pseudomonadati</taxon>
        <taxon>Bacteroidota</taxon>
        <taxon>Sphingobacteriia</taxon>
        <taxon>Sphingobacteriales</taxon>
        <taxon>Sphingobacteriaceae</taxon>
        <taxon>Sphingobacterium</taxon>
    </lineage>
</organism>
<dbReference type="GO" id="GO:0030313">
    <property type="term" value="C:cell envelope"/>
    <property type="evidence" value="ECO:0007669"/>
    <property type="project" value="UniProtKB-SubCell"/>
</dbReference>
<evidence type="ECO:0000256" key="2">
    <source>
        <dbReference type="ARBA" id="ARBA00022748"/>
    </source>
</evidence>
<feature type="domain" description="Thioredoxin" evidence="7">
    <location>
        <begin position="240"/>
        <end position="380"/>
    </location>
</feature>
<dbReference type="RefSeq" id="WP_148921082.1">
    <property type="nucleotide sequence ID" value="NZ_VTAV01000022.1"/>
</dbReference>